<evidence type="ECO:0000256" key="3">
    <source>
        <dbReference type="SAM" id="SignalP"/>
    </source>
</evidence>
<comment type="similarity">
    <text evidence="1">Belongs to the membrane fusion protein (MFP) (TC 8.A.1) family.</text>
</comment>
<evidence type="ECO:0000256" key="1">
    <source>
        <dbReference type="ARBA" id="ARBA00009477"/>
    </source>
</evidence>
<dbReference type="PANTHER" id="PTHR30469">
    <property type="entry name" value="MULTIDRUG RESISTANCE PROTEIN MDTA"/>
    <property type="match status" value="1"/>
</dbReference>
<dbReference type="InterPro" id="IPR030190">
    <property type="entry name" value="MacA_alpha-hairpin_sf"/>
</dbReference>
<gene>
    <name evidence="6" type="ORF">AGR4C_Lc130031</name>
</gene>
<dbReference type="InterPro" id="IPR058625">
    <property type="entry name" value="MdtA-like_BSH"/>
</dbReference>
<sequence length="386" mass="41079">MWMKRTIKAGIALAGCVLVVTALDPARGGVDANERVKGIVNGLVETASMSPAGTPFELTAAETAKIGTRPMVERLGISGELQPITRVVIRAREAGKIVEMNVRDGDTVQAGKLLVRFETDELQSTLLLRQSDRDAAEAELMLAMQALTRTEQLALKNITSAEQLDKAKSDVAVKTARLQSLAAQADIARLALRNAEIRAPFSGTVTRRLAEAGSRAGADGELLTLVDTSVLEAKVLVATRDIPRVALSQTAELTIDGLGGQIVKGTVDRISPVAEDGTRFVAVYLRLANRDGRLWGGMFASGSILLREKNDALVVPAIALRKDETGYHVLKVEDGHLRRQTVAVGARWNDGSLVEIAAGLKDGETILTAPLPELGPDMAVTIDKAG</sequence>
<dbReference type="AlphaFoldDB" id="A0A1S7RBG0"/>
<dbReference type="Gene3D" id="2.40.420.20">
    <property type="match status" value="1"/>
</dbReference>
<feature type="domain" description="Multidrug resistance protein MdtA-like barrel-sandwich hybrid" evidence="4">
    <location>
        <begin position="87"/>
        <end position="215"/>
    </location>
</feature>
<dbReference type="Gene3D" id="6.10.140.1990">
    <property type="match status" value="1"/>
</dbReference>
<feature type="chain" id="PRO_5012797494" evidence="3">
    <location>
        <begin position="23"/>
        <end position="386"/>
    </location>
</feature>
<dbReference type="InterPro" id="IPR006143">
    <property type="entry name" value="RND_pump_MFP"/>
</dbReference>
<evidence type="ECO:0000313" key="6">
    <source>
        <dbReference type="EMBL" id="CUX50028.1"/>
    </source>
</evidence>
<dbReference type="SUPFAM" id="SSF111369">
    <property type="entry name" value="HlyD-like secretion proteins"/>
    <property type="match status" value="1"/>
</dbReference>
<name>A0A1S7RBG0_AGRTU</name>
<evidence type="ECO:0000256" key="2">
    <source>
        <dbReference type="ARBA" id="ARBA00023054"/>
    </source>
</evidence>
<organism evidence="6 7">
    <name type="scientific">Agrobacterium tumefaciens str. Kerr 14</name>
    <dbReference type="NCBI Taxonomy" id="1183424"/>
    <lineage>
        <taxon>Bacteria</taxon>
        <taxon>Pseudomonadati</taxon>
        <taxon>Pseudomonadota</taxon>
        <taxon>Alphaproteobacteria</taxon>
        <taxon>Hyphomicrobiales</taxon>
        <taxon>Rhizobiaceae</taxon>
        <taxon>Rhizobium/Agrobacterium group</taxon>
        <taxon>Agrobacterium</taxon>
        <taxon>Agrobacterium tumefaciens complex</taxon>
    </lineage>
</organism>
<accession>A0A1S7RBG0</accession>
<dbReference type="GO" id="GO:0019898">
    <property type="term" value="C:extrinsic component of membrane"/>
    <property type="evidence" value="ECO:0007669"/>
    <property type="project" value="InterPro"/>
</dbReference>
<dbReference type="GO" id="GO:0015562">
    <property type="term" value="F:efflux transmembrane transporter activity"/>
    <property type="evidence" value="ECO:0007669"/>
    <property type="project" value="TreeGrafter"/>
</dbReference>
<dbReference type="Gene3D" id="2.40.50.100">
    <property type="match status" value="1"/>
</dbReference>
<protein>
    <submittedName>
        <fullName evidence="6">NolF secretion protein</fullName>
    </submittedName>
</protein>
<evidence type="ECO:0000259" key="4">
    <source>
        <dbReference type="Pfam" id="PF25917"/>
    </source>
</evidence>
<dbReference type="RefSeq" id="WP_080867366.1">
    <property type="nucleotide sequence ID" value="NZ_LT009731.1"/>
</dbReference>
<dbReference type="Gene3D" id="2.40.30.170">
    <property type="match status" value="1"/>
</dbReference>
<proteinExistence type="inferred from homology"/>
<evidence type="ECO:0000313" key="7">
    <source>
        <dbReference type="Proteomes" id="UP000191897"/>
    </source>
</evidence>
<dbReference type="GO" id="GO:1990961">
    <property type="term" value="P:xenobiotic detoxification by transmembrane export across the plasma membrane"/>
    <property type="evidence" value="ECO:0007669"/>
    <property type="project" value="InterPro"/>
</dbReference>
<keyword evidence="2" id="KW-0175">Coiled coil</keyword>
<dbReference type="GO" id="GO:0030313">
    <property type="term" value="C:cell envelope"/>
    <property type="evidence" value="ECO:0007669"/>
    <property type="project" value="UniProtKB-SubCell"/>
</dbReference>
<keyword evidence="3" id="KW-0732">Signal</keyword>
<dbReference type="PANTHER" id="PTHR30469:SF15">
    <property type="entry name" value="HLYD FAMILY OF SECRETION PROTEINS"/>
    <property type="match status" value="1"/>
</dbReference>
<evidence type="ECO:0000259" key="5">
    <source>
        <dbReference type="Pfam" id="PF25954"/>
    </source>
</evidence>
<dbReference type="GO" id="GO:1990281">
    <property type="term" value="C:efflux pump complex"/>
    <property type="evidence" value="ECO:0007669"/>
    <property type="project" value="TreeGrafter"/>
</dbReference>
<dbReference type="Pfam" id="PF25917">
    <property type="entry name" value="BSH_RND"/>
    <property type="match status" value="1"/>
</dbReference>
<reference evidence="6 7" key="1">
    <citation type="submission" date="2016-01" db="EMBL/GenBank/DDBJ databases">
        <authorList>
            <person name="Oliw E.H."/>
        </authorList>
    </citation>
    <scope>NUCLEOTIDE SEQUENCE [LARGE SCALE GENOMIC DNA]</scope>
    <source>
        <strain evidence="6 7">Kerr 14</strain>
    </source>
</reference>
<feature type="signal peptide" evidence="3">
    <location>
        <begin position="1"/>
        <end position="22"/>
    </location>
</feature>
<feature type="domain" description="CusB-like beta-barrel" evidence="5">
    <location>
        <begin position="238"/>
        <end position="302"/>
    </location>
</feature>
<dbReference type="NCBIfam" id="TIGR01730">
    <property type="entry name" value="RND_mfp"/>
    <property type="match status" value="1"/>
</dbReference>
<dbReference type="Proteomes" id="UP000191897">
    <property type="component" value="Unassembled WGS sequence"/>
</dbReference>
<dbReference type="Pfam" id="PF25954">
    <property type="entry name" value="Beta-barrel_RND_2"/>
    <property type="match status" value="1"/>
</dbReference>
<dbReference type="InterPro" id="IPR058792">
    <property type="entry name" value="Beta-barrel_RND_2"/>
</dbReference>
<dbReference type="GO" id="GO:1990195">
    <property type="term" value="C:macrolide transmembrane transporter complex"/>
    <property type="evidence" value="ECO:0007669"/>
    <property type="project" value="InterPro"/>
</dbReference>
<dbReference type="EMBL" id="FBWC01000023">
    <property type="protein sequence ID" value="CUX50028.1"/>
    <property type="molecule type" value="Genomic_DNA"/>
</dbReference>